<evidence type="ECO:0000256" key="2">
    <source>
        <dbReference type="ARBA" id="ARBA00013850"/>
    </source>
</evidence>
<dbReference type="Proteomes" id="UP000799536">
    <property type="component" value="Unassembled WGS sequence"/>
</dbReference>
<comment type="similarity">
    <text evidence="1">Belongs to the AATF family.</text>
</comment>
<accession>A0A9P4JIU5</accession>
<evidence type="ECO:0000313" key="6">
    <source>
        <dbReference type="EMBL" id="KAF2198004.1"/>
    </source>
</evidence>
<dbReference type="GO" id="GO:0005730">
    <property type="term" value="C:nucleolus"/>
    <property type="evidence" value="ECO:0007669"/>
    <property type="project" value="TreeGrafter"/>
</dbReference>
<dbReference type="GO" id="GO:0000462">
    <property type="term" value="P:maturation of SSU-rRNA from tricistronic rRNA transcript (SSU-rRNA, 5.8S rRNA, LSU-rRNA)"/>
    <property type="evidence" value="ECO:0007669"/>
    <property type="project" value="TreeGrafter"/>
</dbReference>
<evidence type="ECO:0000313" key="7">
    <source>
        <dbReference type="Proteomes" id="UP000799536"/>
    </source>
</evidence>
<evidence type="ECO:0000259" key="4">
    <source>
        <dbReference type="Pfam" id="PF08164"/>
    </source>
</evidence>
<dbReference type="OrthoDB" id="5783963at2759"/>
<dbReference type="Pfam" id="PF08164">
    <property type="entry name" value="TRAUB"/>
    <property type="match status" value="1"/>
</dbReference>
<name>A0A9P4JIU5_9PLEO</name>
<evidence type="ECO:0000256" key="1">
    <source>
        <dbReference type="ARBA" id="ARBA00008966"/>
    </source>
</evidence>
<gene>
    <name evidence="6" type="ORF">GQ43DRAFT_423406</name>
</gene>
<protein>
    <recommendedName>
        <fullName evidence="2">Protein BFR2</fullName>
    </recommendedName>
</protein>
<dbReference type="AlphaFoldDB" id="A0A9P4JIU5"/>
<keyword evidence="7" id="KW-1185">Reference proteome</keyword>
<reference evidence="6" key="1">
    <citation type="journal article" date="2020" name="Stud. Mycol.">
        <title>101 Dothideomycetes genomes: a test case for predicting lifestyles and emergence of pathogens.</title>
        <authorList>
            <person name="Haridas S."/>
            <person name="Albert R."/>
            <person name="Binder M."/>
            <person name="Bloem J."/>
            <person name="Labutti K."/>
            <person name="Salamov A."/>
            <person name="Andreopoulos B."/>
            <person name="Baker S."/>
            <person name="Barry K."/>
            <person name="Bills G."/>
            <person name="Bluhm B."/>
            <person name="Cannon C."/>
            <person name="Castanera R."/>
            <person name="Culley D."/>
            <person name="Daum C."/>
            <person name="Ezra D."/>
            <person name="Gonzalez J."/>
            <person name="Henrissat B."/>
            <person name="Kuo A."/>
            <person name="Liang C."/>
            <person name="Lipzen A."/>
            <person name="Lutzoni F."/>
            <person name="Magnuson J."/>
            <person name="Mondo S."/>
            <person name="Nolan M."/>
            <person name="Ohm R."/>
            <person name="Pangilinan J."/>
            <person name="Park H.-J."/>
            <person name="Ramirez L."/>
            <person name="Alfaro M."/>
            <person name="Sun H."/>
            <person name="Tritt A."/>
            <person name="Yoshinaga Y."/>
            <person name="Zwiers L.-H."/>
            <person name="Turgeon B."/>
            <person name="Goodwin S."/>
            <person name="Spatafora J."/>
            <person name="Crous P."/>
            <person name="Grigoriev I."/>
        </authorList>
    </citation>
    <scope>NUCLEOTIDE SEQUENCE</scope>
    <source>
        <strain evidence="6">ATCC 74209</strain>
    </source>
</reference>
<feature type="compositionally biased region" description="Acidic residues" evidence="3">
    <location>
        <begin position="468"/>
        <end position="481"/>
    </location>
</feature>
<feature type="compositionally biased region" description="Low complexity" evidence="3">
    <location>
        <begin position="22"/>
        <end position="37"/>
    </location>
</feature>
<proteinExistence type="inferred from homology"/>
<dbReference type="InterPro" id="IPR039223">
    <property type="entry name" value="AATF/Bfr2"/>
</dbReference>
<organism evidence="6 7">
    <name type="scientific">Delitschia confertaspora ATCC 74209</name>
    <dbReference type="NCBI Taxonomy" id="1513339"/>
    <lineage>
        <taxon>Eukaryota</taxon>
        <taxon>Fungi</taxon>
        <taxon>Dikarya</taxon>
        <taxon>Ascomycota</taxon>
        <taxon>Pezizomycotina</taxon>
        <taxon>Dothideomycetes</taxon>
        <taxon>Pleosporomycetidae</taxon>
        <taxon>Pleosporales</taxon>
        <taxon>Delitschiaceae</taxon>
        <taxon>Delitschia</taxon>
    </lineage>
</organism>
<evidence type="ECO:0000259" key="5">
    <source>
        <dbReference type="Pfam" id="PF13339"/>
    </source>
</evidence>
<dbReference type="PANTHER" id="PTHR15565">
    <property type="entry name" value="AATF PROTEIN APOPTOSIS ANTAGONIZING TRANSCRIPTION FACTOR"/>
    <property type="match status" value="1"/>
</dbReference>
<feature type="compositionally biased region" description="Basic and acidic residues" evidence="3">
    <location>
        <begin position="38"/>
        <end position="47"/>
    </location>
</feature>
<sequence length="490" mass="53822">MAAKKSRLRDFDPESLLDPAPSSDSENSGSESEVDVNAGREHYENVGKSKLRKRDIAPLGPQYEGSRVSRDAAEDDDSDDPFARGFDIEDSDDKSDTSTAISDSVQEHGSQDGEAVFDGEGQDSEDEGESEEGDEDADDDGTDNDMEDDSEDEEADTNGNTSAEVRKMMAKESTAVAATISHAVKTDIEKGQAVKTQRKTFDTLLNTRIRLQKALICSNSLAALETDKVTSDESAIRAAETAALTLLDTLTNLRGALNASRTGQKRKSSVAFSPETTSSDIWTTITSFEKDTSRHRTTVLEKWSTRTRATPVVASSKSRLNHSAQQTLTDILQTHIGDSERLVKRTRIPRSCAPVQSAAGIQESADIYDDADFYGLLLKELLEQRSQDLIVSGVDSSDFVAQAPWQAAKEVRHKKVVDTKASKGRKLRYTVHEKLQNFMASESRGTWGERQRDELFGSLFGRKAGLVEEAEEDRASDDDRAEEGLMLFRG</sequence>
<feature type="region of interest" description="Disordered" evidence="3">
    <location>
        <begin position="468"/>
        <end position="490"/>
    </location>
</feature>
<dbReference type="InterPro" id="IPR012617">
    <property type="entry name" value="AATF_C"/>
</dbReference>
<comment type="caution">
    <text evidence="6">The sequence shown here is derived from an EMBL/GenBank/DDBJ whole genome shotgun (WGS) entry which is preliminary data.</text>
</comment>
<feature type="domain" description="AATF leucine zipper-containing" evidence="5">
    <location>
        <begin position="187"/>
        <end position="306"/>
    </location>
</feature>
<dbReference type="Pfam" id="PF13339">
    <property type="entry name" value="AATF-Che1"/>
    <property type="match status" value="1"/>
</dbReference>
<dbReference type="EMBL" id="ML994179">
    <property type="protein sequence ID" value="KAF2198004.1"/>
    <property type="molecule type" value="Genomic_DNA"/>
</dbReference>
<evidence type="ECO:0000256" key="3">
    <source>
        <dbReference type="SAM" id="MobiDB-lite"/>
    </source>
</evidence>
<feature type="region of interest" description="Disordered" evidence="3">
    <location>
        <begin position="1"/>
        <end position="163"/>
    </location>
</feature>
<feature type="domain" description="Apoptosis-antagonizing transcription factor C-terminal" evidence="4">
    <location>
        <begin position="374"/>
        <end position="460"/>
    </location>
</feature>
<dbReference type="InterPro" id="IPR025160">
    <property type="entry name" value="AATF"/>
</dbReference>
<dbReference type="PANTHER" id="PTHR15565:SF0">
    <property type="entry name" value="PROTEIN AATF"/>
    <property type="match status" value="1"/>
</dbReference>
<feature type="compositionally biased region" description="Acidic residues" evidence="3">
    <location>
        <begin position="115"/>
        <end position="156"/>
    </location>
</feature>